<protein>
    <recommendedName>
        <fullName evidence="5">Disease resistance N-terminal domain-containing protein</fullName>
    </recommendedName>
</protein>
<keyword evidence="8" id="KW-1185">Reference proteome</keyword>
<dbReference type="EMBL" id="BTGU01001478">
    <property type="protein sequence ID" value="GMN23908.1"/>
    <property type="molecule type" value="Genomic_DNA"/>
</dbReference>
<evidence type="ECO:0000313" key="6">
    <source>
        <dbReference type="EMBL" id="GMN23908.1"/>
    </source>
</evidence>
<dbReference type="GO" id="GO:0000166">
    <property type="term" value="F:nucleotide binding"/>
    <property type="evidence" value="ECO:0007669"/>
    <property type="project" value="UniProtKB-KW"/>
</dbReference>
<dbReference type="EMBL" id="BTGU01001479">
    <property type="protein sequence ID" value="GMN23930.1"/>
    <property type="molecule type" value="Genomic_DNA"/>
</dbReference>
<comment type="caution">
    <text evidence="6">The sequence shown here is derived from an EMBL/GenBank/DDBJ whole genome shotgun (WGS) entry which is preliminary data.</text>
</comment>
<proteinExistence type="predicted"/>
<evidence type="ECO:0000256" key="1">
    <source>
        <dbReference type="ARBA" id="ARBA00022737"/>
    </source>
</evidence>
<reference evidence="6" key="1">
    <citation type="submission" date="2023-07" db="EMBL/GenBank/DDBJ databases">
        <title>draft genome sequence of fig (Ficus carica).</title>
        <authorList>
            <person name="Takahashi T."/>
            <person name="Nishimura K."/>
        </authorList>
    </citation>
    <scope>NUCLEOTIDE SEQUENCE</scope>
</reference>
<feature type="compositionally biased region" description="Basic and acidic residues" evidence="4">
    <location>
        <begin position="71"/>
        <end position="83"/>
    </location>
</feature>
<keyword evidence="1" id="KW-0677">Repeat</keyword>
<organism evidence="6 8">
    <name type="scientific">Ficus carica</name>
    <name type="common">Common fig</name>
    <dbReference type="NCBI Taxonomy" id="3494"/>
    <lineage>
        <taxon>Eukaryota</taxon>
        <taxon>Viridiplantae</taxon>
        <taxon>Streptophyta</taxon>
        <taxon>Embryophyta</taxon>
        <taxon>Tracheophyta</taxon>
        <taxon>Spermatophyta</taxon>
        <taxon>Magnoliopsida</taxon>
        <taxon>eudicotyledons</taxon>
        <taxon>Gunneridae</taxon>
        <taxon>Pentapetalae</taxon>
        <taxon>rosids</taxon>
        <taxon>fabids</taxon>
        <taxon>Rosales</taxon>
        <taxon>Moraceae</taxon>
        <taxon>Ficeae</taxon>
        <taxon>Ficus</taxon>
    </lineage>
</organism>
<dbReference type="Gene3D" id="1.20.5.4130">
    <property type="match status" value="1"/>
</dbReference>
<dbReference type="Proteomes" id="UP001187192">
    <property type="component" value="Unassembled WGS sequence"/>
</dbReference>
<dbReference type="Pfam" id="PF18052">
    <property type="entry name" value="Rx_N"/>
    <property type="match status" value="1"/>
</dbReference>
<gene>
    <name evidence="6" type="ORF">TIFTF001_040511</name>
    <name evidence="7" type="ORF">TIFTF001_040513</name>
</gene>
<evidence type="ECO:0000256" key="3">
    <source>
        <dbReference type="ARBA" id="ARBA00022821"/>
    </source>
</evidence>
<accession>A0AA87ZCW2</accession>
<dbReference type="InterPro" id="IPR041118">
    <property type="entry name" value="Rx_N"/>
</dbReference>
<keyword evidence="2" id="KW-0547">Nucleotide-binding</keyword>
<feature type="region of interest" description="Disordered" evidence="4">
    <location>
        <begin position="71"/>
        <end position="96"/>
    </location>
</feature>
<name>A0AA87ZCW2_FICCA</name>
<evidence type="ECO:0000313" key="7">
    <source>
        <dbReference type="EMBL" id="GMN23930.1"/>
    </source>
</evidence>
<evidence type="ECO:0000256" key="2">
    <source>
        <dbReference type="ARBA" id="ARBA00022741"/>
    </source>
</evidence>
<dbReference type="GO" id="GO:0006952">
    <property type="term" value="P:defense response"/>
    <property type="evidence" value="ECO:0007669"/>
    <property type="project" value="UniProtKB-KW"/>
</dbReference>
<keyword evidence="3" id="KW-0611">Plant defense</keyword>
<feature type="domain" description="Disease resistance N-terminal" evidence="5">
    <location>
        <begin position="3"/>
        <end position="81"/>
    </location>
</feature>
<evidence type="ECO:0000313" key="8">
    <source>
        <dbReference type="Proteomes" id="UP001187192"/>
    </source>
</evidence>
<evidence type="ECO:0000259" key="5">
    <source>
        <dbReference type="Pfam" id="PF18052"/>
    </source>
</evidence>
<evidence type="ECO:0000256" key="4">
    <source>
        <dbReference type="SAM" id="MobiDB-lite"/>
    </source>
</evidence>
<dbReference type="AlphaFoldDB" id="A0AA87ZCW2"/>
<sequence>MADLVAGASSLASSTSYLIGSLLKRLQLANKLLNDSEVKQLKDEDEKKLLDDLKVLAYEADQAMDKINTEALRRKGEDDEQSRIARLTHSATMVGG</sequence>